<dbReference type="SUPFAM" id="SSF50044">
    <property type="entry name" value="SH3-domain"/>
    <property type="match status" value="1"/>
</dbReference>
<evidence type="ECO:0000259" key="6">
    <source>
        <dbReference type="PROSITE" id="PS50195"/>
    </source>
</evidence>
<dbReference type="EMBL" id="CP138896">
    <property type="protein sequence ID" value="WPK25138.1"/>
    <property type="molecule type" value="Genomic_DNA"/>
</dbReference>
<dbReference type="GO" id="GO:0043332">
    <property type="term" value="C:mating projection tip"/>
    <property type="evidence" value="ECO:0007669"/>
    <property type="project" value="TreeGrafter"/>
</dbReference>
<dbReference type="SUPFAM" id="SSF64268">
    <property type="entry name" value="PX domain"/>
    <property type="match status" value="1"/>
</dbReference>
<evidence type="ECO:0000313" key="8">
    <source>
        <dbReference type="Proteomes" id="UP001338582"/>
    </source>
</evidence>
<dbReference type="GO" id="GO:0000747">
    <property type="term" value="P:conjugation with cellular fusion"/>
    <property type="evidence" value="ECO:0007669"/>
    <property type="project" value="TreeGrafter"/>
</dbReference>
<dbReference type="GO" id="GO:0005737">
    <property type="term" value="C:cytoplasm"/>
    <property type="evidence" value="ECO:0007669"/>
    <property type="project" value="TreeGrafter"/>
</dbReference>
<evidence type="ECO:0000313" key="7">
    <source>
        <dbReference type="EMBL" id="WPK25138.1"/>
    </source>
</evidence>
<dbReference type="PANTHER" id="PTHR15706">
    <property type="entry name" value="SH3 MULTIPLE DOMAIN"/>
    <property type="match status" value="1"/>
</dbReference>
<keyword evidence="8" id="KW-1185">Reference proteome</keyword>
<proteinExistence type="predicted"/>
<dbReference type="InterPro" id="IPR051228">
    <property type="entry name" value="NADPH_Oxidase/PX-Domain"/>
</dbReference>
<dbReference type="InterPro" id="IPR001683">
    <property type="entry name" value="PX_dom"/>
</dbReference>
<accession>A0AAX4H9F1</accession>
<evidence type="ECO:0000256" key="4">
    <source>
        <dbReference type="SAM" id="MobiDB-lite"/>
    </source>
</evidence>
<dbReference type="InterPro" id="IPR036028">
    <property type="entry name" value="SH3-like_dom_sf"/>
</dbReference>
<dbReference type="Pfam" id="PF00787">
    <property type="entry name" value="PX"/>
    <property type="match status" value="1"/>
</dbReference>
<dbReference type="GeneID" id="88173506"/>
<dbReference type="InterPro" id="IPR001452">
    <property type="entry name" value="SH3_domain"/>
</dbReference>
<dbReference type="Proteomes" id="UP001338582">
    <property type="component" value="Chromosome 3"/>
</dbReference>
<dbReference type="PANTHER" id="PTHR15706:SF2">
    <property type="entry name" value="SH3 AND PX DOMAIN-CONTAINING PROTEIN 2A"/>
    <property type="match status" value="1"/>
</dbReference>
<sequence length="562" mass="62223">MASKIFPNGVRQLEISKPTKLGHKEPTLRGHIILVAKFDFVAESGEELSVSKGDVLKLLDRLPSGWVYVSSIEKVDTAGLVPSLYVDIAVNDSNHPITTLWLHETKRDAAKAAQNTFNDVQVQMLLKTNFPLTINNSPYPLTATVVCYLACQDRFWYRVDVTYSTGEIGYLCRFYLDFFDLHAILLEYVAEYDAAQLSNASNLASSLSSPDLNTEQAPFRLPRLPEPIMNQNQNPELQSELFSKRCKELSTYLTVLASDKRIQVCPAFVKFLETDFNGQPGFVSEEVLNDSIEAISQQILPGSKLVATQMNTEPAKASDLNKFADISCYSALPKGVQRTKSLNYQSGGALSSPLGRSKSVRNAEQKPPLPDINLSRSRTISATEALRAAQGMDSTFTPPPLPQMPLPSSSPRTPPRNVFGPQRVPSRSKPHSQPQANSYSHPSAPSQNPPSGSPLINNTSKPISNFSPKLAAPNDAPTPIQQSNVLIRCEIKTPSNDVIAVKFKQAEITSVYAFKALLSRKIRFSNVYIRFEDKESYEELESLDFELFSRLKKSSVAFVLLT</sequence>
<feature type="domain" description="SH3" evidence="5">
    <location>
        <begin position="29"/>
        <end position="91"/>
    </location>
</feature>
<dbReference type="KEGG" id="asau:88173506"/>
<evidence type="ECO:0000256" key="2">
    <source>
        <dbReference type="ARBA" id="ARBA00022737"/>
    </source>
</evidence>
<dbReference type="GO" id="GO:0030674">
    <property type="term" value="F:protein-macromolecule adaptor activity"/>
    <property type="evidence" value="ECO:0007669"/>
    <property type="project" value="TreeGrafter"/>
</dbReference>
<dbReference type="InterPro" id="IPR036871">
    <property type="entry name" value="PX_dom_sf"/>
</dbReference>
<feature type="compositionally biased region" description="Polar residues" evidence="4">
    <location>
        <begin position="431"/>
        <end position="446"/>
    </location>
</feature>
<feature type="region of interest" description="Disordered" evidence="4">
    <location>
        <begin position="343"/>
        <end position="377"/>
    </location>
</feature>
<dbReference type="CDD" id="cd00174">
    <property type="entry name" value="SH3"/>
    <property type="match status" value="1"/>
</dbReference>
<evidence type="ECO:0008006" key="9">
    <source>
        <dbReference type="Google" id="ProtNLM"/>
    </source>
</evidence>
<evidence type="ECO:0000259" key="5">
    <source>
        <dbReference type="PROSITE" id="PS50002"/>
    </source>
</evidence>
<dbReference type="RefSeq" id="XP_062877521.1">
    <property type="nucleotide sequence ID" value="XM_063021451.1"/>
</dbReference>
<evidence type="ECO:0000256" key="3">
    <source>
        <dbReference type="PROSITE-ProRule" id="PRU00192"/>
    </source>
</evidence>
<dbReference type="Gene3D" id="2.30.30.40">
    <property type="entry name" value="SH3 Domains"/>
    <property type="match status" value="1"/>
</dbReference>
<protein>
    <recommendedName>
        <fullName evidence="9">SH3 domain-containing protein</fullName>
    </recommendedName>
</protein>
<feature type="domain" description="PX" evidence="6">
    <location>
        <begin position="135"/>
        <end position="279"/>
    </location>
</feature>
<dbReference type="PROSITE" id="PS50195">
    <property type="entry name" value="PX"/>
    <property type="match status" value="1"/>
</dbReference>
<evidence type="ECO:0000256" key="1">
    <source>
        <dbReference type="ARBA" id="ARBA00022443"/>
    </source>
</evidence>
<organism evidence="7 8">
    <name type="scientific">Australozyma saopauloensis</name>
    <dbReference type="NCBI Taxonomy" id="291208"/>
    <lineage>
        <taxon>Eukaryota</taxon>
        <taxon>Fungi</taxon>
        <taxon>Dikarya</taxon>
        <taxon>Ascomycota</taxon>
        <taxon>Saccharomycotina</taxon>
        <taxon>Pichiomycetes</taxon>
        <taxon>Metschnikowiaceae</taxon>
        <taxon>Australozyma</taxon>
    </lineage>
</organism>
<keyword evidence="2" id="KW-0677">Repeat</keyword>
<dbReference type="SMART" id="SM00326">
    <property type="entry name" value="SH3"/>
    <property type="match status" value="1"/>
</dbReference>
<gene>
    <name evidence="7" type="ORF">PUMCH_002441</name>
</gene>
<reference evidence="7 8" key="1">
    <citation type="submission" date="2023-10" db="EMBL/GenBank/DDBJ databases">
        <title>Draft Genome Sequence of Candida saopaulonensis from a very Premature Infant with Sepsis.</title>
        <authorList>
            <person name="Ning Y."/>
            <person name="Dai R."/>
            <person name="Xiao M."/>
            <person name="Xu Y."/>
            <person name="Yan Q."/>
            <person name="Zhang L."/>
        </authorList>
    </citation>
    <scope>NUCLEOTIDE SEQUENCE [LARGE SCALE GENOMIC DNA]</scope>
    <source>
        <strain evidence="7 8">19XY460</strain>
    </source>
</reference>
<dbReference type="Pfam" id="PF00018">
    <property type="entry name" value="SH3_1"/>
    <property type="match status" value="1"/>
</dbReference>
<name>A0AAX4H9F1_9ASCO</name>
<feature type="region of interest" description="Disordered" evidence="4">
    <location>
        <begin position="392"/>
        <end position="479"/>
    </location>
</feature>
<feature type="compositionally biased region" description="Polar residues" evidence="4">
    <location>
        <begin position="453"/>
        <end position="467"/>
    </location>
</feature>
<dbReference type="AlphaFoldDB" id="A0AAX4H9F1"/>
<dbReference type="GO" id="GO:0035091">
    <property type="term" value="F:phosphatidylinositol binding"/>
    <property type="evidence" value="ECO:0007669"/>
    <property type="project" value="InterPro"/>
</dbReference>
<dbReference type="PROSITE" id="PS50002">
    <property type="entry name" value="SH3"/>
    <property type="match status" value="1"/>
</dbReference>
<dbReference type="Gene3D" id="3.30.1520.10">
    <property type="entry name" value="Phox-like domain"/>
    <property type="match status" value="1"/>
</dbReference>
<keyword evidence="1 3" id="KW-0728">SH3 domain</keyword>